<dbReference type="EMBL" id="JAFBMS010000053">
    <property type="protein sequence ID" value="KAG9339430.1"/>
    <property type="molecule type" value="Genomic_DNA"/>
</dbReference>
<keyword evidence="4 7" id="KW-0812">Transmembrane</keyword>
<dbReference type="Gene3D" id="1.20.1250.20">
    <property type="entry name" value="MFS general substrate transporter like domains"/>
    <property type="match status" value="2"/>
</dbReference>
<dbReference type="SUPFAM" id="SSF103473">
    <property type="entry name" value="MFS general substrate transporter"/>
    <property type="match status" value="1"/>
</dbReference>
<dbReference type="Proteomes" id="UP000824540">
    <property type="component" value="Unassembled WGS sequence"/>
</dbReference>
<keyword evidence="3" id="KW-0813">Transport</keyword>
<feature type="transmembrane region" description="Helical" evidence="7">
    <location>
        <begin position="85"/>
        <end position="111"/>
    </location>
</feature>
<dbReference type="InterPro" id="IPR020846">
    <property type="entry name" value="MFS_dom"/>
</dbReference>
<keyword evidence="5 7" id="KW-1133">Transmembrane helix</keyword>
<dbReference type="PROSITE" id="PS50850">
    <property type="entry name" value="MFS"/>
    <property type="match status" value="1"/>
</dbReference>
<evidence type="ECO:0000256" key="1">
    <source>
        <dbReference type="ARBA" id="ARBA00004141"/>
    </source>
</evidence>
<feature type="transmembrane region" description="Helical" evidence="7">
    <location>
        <begin position="337"/>
        <end position="359"/>
    </location>
</feature>
<dbReference type="InterPro" id="IPR036259">
    <property type="entry name" value="MFS_trans_sf"/>
</dbReference>
<proteinExistence type="inferred from homology"/>
<comment type="similarity">
    <text evidence="2">Belongs to the major facilitator superfamily.</text>
</comment>
<dbReference type="PANTHER" id="PTHR23504:SF14">
    <property type="entry name" value="MAJOR FACILITATOR SUPERFAMILY DOMAIN-CONTAINING PROTEIN 9"/>
    <property type="match status" value="1"/>
</dbReference>
<gene>
    <name evidence="9" type="ORF">JZ751_023567</name>
</gene>
<comment type="caution">
    <text evidence="9">The sequence shown here is derived from an EMBL/GenBank/DDBJ whole genome shotgun (WGS) entry which is preliminary data.</text>
</comment>
<evidence type="ECO:0000256" key="4">
    <source>
        <dbReference type="ARBA" id="ARBA00022692"/>
    </source>
</evidence>
<feature type="transmembrane region" description="Helical" evidence="7">
    <location>
        <begin position="371"/>
        <end position="390"/>
    </location>
</feature>
<comment type="subcellular location">
    <subcellularLocation>
        <location evidence="1">Membrane</location>
        <topology evidence="1">Multi-pass membrane protein</topology>
    </subcellularLocation>
</comment>
<evidence type="ECO:0000256" key="5">
    <source>
        <dbReference type="ARBA" id="ARBA00022989"/>
    </source>
</evidence>
<feature type="transmembrane region" description="Helical" evidence="7">
    <location>
        <begin position="53"/>
        <end position="73"/>
    </location>
</feature>
<keyword evidence="10" id="KW-1185">Reference proteome</keyword>
<reference evidence="9" key="1">
    <citation type="thesis" date="2021" institute="BYU ScholarsArchive" country="Provo, UT, USA">
        <title>Applications of and Algorithms for Genome Assembly and Genomic Analyses with an Emphasis on Marine Teleosts.</title>
        <authorList>
            <person name="Pickett B.D."/>
        </authorList>
    </citation>
    <scope>NUCLEOTIDE SEQUENCE</scope>
    <source>
        <strain evidence="9">HI-2016</strain>
    </source>
</reference>
<dbReference type="GO" id="GO:0016020">
    <property type="term" value="C:membrane"/>
    <property type="evidence" value="ECO:0007669"/>
    <property type="project" value="UniProtKB-SubCell"/>
</dbReference>
<accession>A0A8T2NJH8</accession>
<protein>
    <recommendedName>
        <fullName evidence="8">Major facilitator superfamily (MFS) profile domain-containing protein</fullName>
    </recommendedName>
</protein>
<evidence type="ECO:0000256" key="6">
    <source>
        <dbReference type="ARBA" id="ARBA00023136"/>
    </source>
</evidence>
<organism evidence="9 10">
    <name type="scientific">Albula glossodonta</name>
    <name type="common">roundjaw bonefish</name>
    <dbReference type="NCBI Taxonomy" id="121402"/>
    <lineage>
        <taxon>Eukaryota</taxon>
        <taxon>Metazoa</taxon>
        <taxon>Chordata</taxon>
        <taxon>Craniata</taxon>
        <taxon>Vertebrata</taxon>
        <taxon>Euteleostomi</taxon>
        <taxon>Actinopterygii</taxon>
        <taxon>Neopterygii</taxon>
        <taxon>Teleostei</taxon>
        <taxon>Albuliformes</taxon>
        <taxon>Albulidae</taxon>
        <taxon>Albula</taxon>
    </lineage>
</organism>
<evidence type="ECO:0000313" key="10">
    <source>
        <dbReference type="Proteomes" id="UP000824540"/>
    </source>
</evidence>
<evidence type="ECO:0000256" key="3">
    <source>
        <dbReference type="ARBA" id="ARBA00022448"/>
    </source>
</evidence>
<dbReference type="AlphaFoldDB" id="A0A8T2NJH8"/>
<dbReference type="InterPro" id="IPR011701">
    <property type="entry name" value="MFS"/>
</dbReference>
<dbReference type="Pfam" id="PF07690">
    <property type="entry name" value="MFS_1"/>
    <property type="match status" value="1"/>
</dbReference>
<feature type="transmembrane region" description="Helical" evidence="7">
    <location>
        <begin position="21"/>
        <end position="41"/>
    </location>
</feature>
<evidence type="ECO:0000256" key="7">
    <source>
        <dbReference type="SAM" id="Phobius"/>
    </source>
</evidence>
<feature type="transmembrane region" description="Helical" evidence="7">
    <location>
        <begin position="218"/>
        <end position="238"/>
    </location>
</feature>
<dbReference type="OrthoDB" id="10262656at2759"/>
<feature type="domain" description="Major facilitator superfamily (MFS) profile" evidence="8">
    <location>
        <begin position="18"/>
        <end position="404"/>
    </location>
</feature>
<dbReference type="PRINTS" id="PR01035">
    <property type="entry name" value="TCRTETA"/>
</dbReference>
<feature type="transmembrane region" description="Helical" evidence="7">
    <location>
        <begin position="250"/>
        <end position="269"/>
    </location>
</feature>
<evidence type="ECO:0000256" key="2">
    <source>
        <dbReference type="ARBA" id="ARBA00008335"/>
    </source>
</evidence>
<name>A0A8T2NJH8_9TELE</name>
<keyword evidence="6 7" id="KW-0472">Membrane</keyword>
<dbReference type="PANTHER" id="PTHR23504">
    <property type="entry name" value="MAJOR FACILITATOR SUPERFAMILY DOMAIN-CONTAINING PROTEIN 10"/>
    <property type="match status" value="1"/>
</dbReference>
<dbReference type="GO" id="GO:0022857">
    <property type="term" value="F:transmembrane transporter activity"/>
    <property type="evidence" value="ECO:0007669"/>
    <property type="project" value="InterPro"/>
</dbReference>
<dbReference type="CDD" id="cd17390">
    <property type="entry name" value="MFS_MFSD9"/>
    <property type="match status" value="1"/>
</dbReference>
<evidence type="ECO:0000259" key="8">
    <source>
        <dbReference type="PROSITE" id="PS50850"/>
    </source>
</evidence>
<evidence type="ECO:0000313" key="9">
    <source>
        <dbReference type="EMBL" id="KAG9339430.1"/>
    </source>
</evidence>
<dbReference type="InterPro" id="IPR001958">
    <property type="entry name" value="Tet-R_TetA/multi-R_MdtG-like"/>
</dbReference>
<sequence>MNASKCSEIQKSPRQTRFIKCMYVVGFLDLFGVSMIIPLLSHHVKSLGASPTVAGAIGSLYGVLQLFSSTVVGSWSDVVGRQYSLITCLLLSSFGYTLLGLSNCITVFVLARIPVGLFKHSLSICRALLSDLVPEEERPLVMGHFNAFSGAGFILGPAVGGLVWKLPWNETSTTCKSQPPNGAKAVQKDMSVLRSARRQLSQVLLQVRAVASSDMWDVFLVRLLMSVAIMLYYSNFSLALEERFDLRPKAAGYLISYSSALGALAGVLVGPASRLYGSDMAALLLHSSAMTGTLVFLHAAAPGMGQVVLASTFLSVSTTVGRTCATELELQRGGAAGGGALIGAGQSVIAVGRVLAPLFSGLAQEAGPSGPPALGAVLALAAVLVLLVRIPHWKRNGGTKSHQL</sequence>